<dbReference type="AlphaFoldDB" id="A0A8J6M5X6"/>
<dbReference type="PANTHER" id="PTHR43427:SF12">
    <property type="entry name" value="CHLORIDE TRANSPORTER"/>
    <property type="match status" value="1"/>
</dbReference>
<feature type="transmembrane region" description="Helical" evidence="5">
    <location>
        <begin position="372"/>
        <end position="390"/>
    </location>
</feature>
<dbReference type="PRINTS" id="PR00762">
    <property type="entry name" value="CLCHANNEL"/>
</dbReference>
<feature type="transmembrane region" description="Helical" evidence="5">
    <location>
        <begin position="169"/>
        <end position="187"/>
    </location>
</feature>
<dbReference type="Proteomes" id="UP000602260">
    <property type="component" value="Unassembled WGS sequence"/>
</dbReference>
<evidence type="ECO:0000313" key="7">
    <source>
        <dbReference type="Proteomes" id="UP000602260"/>
    </source>
</evidence>
<keyword evidence="2 5" id="KW-0812">Transmembrane</keyword>
<feature type="transmembrane region" description="Helical" evidence="5">
    <location>
        <begin position="313"/>
        <end position="333"/>
    </location>
</feature>
<comment type="subcellular location">
    <subcellularLocation>
        <location evidence="1">Membrane</location>
        <topology evidence="1">Multi-pass membrane protein</topology>
    </subcellularLocation>
</comment>
<evidence type="ECO:0000256" key="5">
    <source>
        <dbReference type="SAM" id="Phobius"/>
    </source>
</evidence>
<dbReference type="GO" id="GO:0016020">
    <property type="term" value="C:membrane"/>
    <property type="evidence" value="ECO:0007669"/>
    <property type="project" value="UniProtKB-SubCell"/>
</dbReference>
<dbReference type="InterPro" id="IPR014743">
    <property type="entry name" value="Cl-channel_core"/>
</dbReference>
<dbReference type="PANTHER" id="PTHR43427">
    <property type="entry name" value="CHLORIDE CHANNEL PROTEIN CLC-E"/>
    <property type="match status" value="1"/>
</dbReference>
<keyword evidence="3 5" id="KW-1133">Transmembrane helix</keyword>
<dbReference type="InterPro" id="IPR001807">
    <property type="entry name" value="ClC"/>
</dbReference>
<evidence type="ECO:0000256" key="2">
    <source>
        <dbReference type="ARBA" id="ARBA00022692"/>
    </source>
</evidence>
<feature type="transmembrane region" description="Helical" evidence="5">
    <location>
        <begin position="208"/>
        <end position="230"/>
    </location>
</feature>
<feature type="transmembrane region" description="Helical" evidence="5">
    <location>
        <begin position="138"/>
        <end position="163"/>
    </location>
</feature>
<evidence type="ECO:0000256" key="3">
    <source>
        <dbReference type="ARBA" id="ARBA00022989"/>
    </source>
</evidence>
<organism evidence="6 7">
    <name type="scientific">Flintibacter faecis</name>
    <dbReference type="NCBI Taxonomy" id="2763047"/>
    <lineage>
        <taxon>Bacteria</taxon>
        <taxon>Bacillati</taxon>
        <taxon>Bacillota</taxon>
        <taxon>Clostridia</taxon>
        <taxon>Eubacteriales</taxon>
        <taxon>Flintibacter</taxon>
    </lineage>
</organism>
<accession>A0A8J6M5X6</accession>
<dbReference type="SUPFAM" id="SSF81340">
    <property type="entry name" value="Clc chloride channel"/>
    <property type="match status" value="1"/>
</dbReference>
<gene>
    <name evidence="6" type="ORF">H8S55_09290</name>
</gene>
<proteinExistence type="predicted"/>
<dbReference type="Gene3D" id="1.10.3080.10">
    <property type="entry name" value="Clc chloride channel"/>
    <property type="match status" value="1"/>
</dbReference>
<dbReference type="GO" id="GO:0015108">
    <property type="term" value="F:chloride transmembrane transporter activity"/>
    <property type="evidence" value="ECO:0007669"/>
    <property type="project" value="InterPro"/>
</dbReference>
<dbReference type="Pfam" id="PF00654">
    <property type="entry name" value="Voltage_CLC"/>
    <property type="match status" value="1"/>
</dbReference>
<keyword evidence="7" id="KW-1185">Reference proteome</keyword>
<sequence length="410" mass="43473">MSVLQYLVFVKWLLYSCLIGIVVGGVAISFHYGIDWATQLRGAHPNAIFFLPLGGVAIVLFYRACHMEKDRGTNLVLVAVREAEPLKLRTTPLIYFSTILTHLVGGSAGREGAALQLGGSLAAWLGRQIRLDAKDSRVMVMCGMAAAFSALFGTPLTAAIFAMEVVSVGVMYYAAMVPCVLSSLIAFQFARVCGLHATVGYSIPDAAVLSPLTMVQAAGLGVLCALVSILFCEVIHTAPKLYAKAAPNPLVRAALGGILVLGLTLLVGSQDYNGAGDFVIRRLLAGETIPQAFLLKILFTAVTLGAGFRGGEIVPVLFTGCAFGTLAGPILGLPHAFSGAMGMAAVFCGATNCPITSILLSYELFGGESLPLYALCCVVSYLLSGYYGLYSEQKIVYSKYRPEWIDQKAQ</sequence>
<feature type="transmembrane region" description="Helical" evidence="5">
    <location>
        <begin position="12"/>
        <end position="34"/>
    </location>
</feature>
<feature type="transmembrane region" description="Helical" evidence="5">
    <location>
        <begin position="340"/>
        <end position="360"/>
    </location>
</feature>
<protein>
    <submittedName>
        <fullName evidence="6">Chloride channel protein</fullName>
    </submittedName>
</protein>
<dbReference type="InterPro" id="IPR050368">
    <property type="entry name" value="ClC-type_chloride_channel"/>
</dbReference>
<reference evidence="6" key="1">
    <citation type="submission" date="2020-08" db="EMBL/GenBank/DDBJ databases">
        <title>Genome public.</title>
        <authorList>
            <person name="Liu C."/>
            <person name="Sun Q."/>
        </authorList>
    </citation>
    <scope>NUCLEOTIDE SEQUENCE</scope>
    <source>
        <strain evidence="6">BX5</strain>
    </source>
</reference>
<dbReference type="EMBL" id="JACOPN010000006">
    <property type="protein sequence ID" value="MBC5717511.1"/>
    <property type="molecule type" value="Genomic_DNA"/>
</dbReference>
<feature type="transmembrane region" description="Helical" evidence="5">
    <location>
        <begin position="250"/>
        <end position="268"/>
    </location>
</feature>
<name>A0A8J6M5X6_9FIRM</name>
<evidence type="ECO:0000256" key="4">
    <source>
        <dbReference type="ARBA" id="ARBA00023136"/>
    </source>
</evidence>
<evidence type="ECO:0000256" key="1">
    <source>
        <dbReference type="ARBA" id="ARBA00004141"/>
    </source>
</evidence>
<feature type="transmembrane region" description="Helical" evidence="5">
    <location>
        <begin position="289"/>
        <end position="307"/>
    </location>
</feature>
<evidence type="ECO:0000313" key="6">
    <source>
        <dbReference type="EMBL" id="MBC5717511.1"/>
    </source>
</evidence>
<comment type="caution">
    <text evidence="6">The sequence shown here is derived from an EMBL/GenBank/DDBJ whole genome shotgun (WGS) entry which is preliminary data.</text>
</comment>
<feature type="transmembrane region" description="Helical" evidence="5">
    <location>
        <begin position="46"/>
        <end position="65"/>
    </location>
</feature>
<keyword evidence="4 5" id="KW-0472">Membrane</keyword>